<feature type="region of interest" description="Disordered" evidence="1">
    <location>
        <begin position="68"/>
        <end position="119"/>
    </location>
</feature>
<dbReference type="OrthoDB" id="514070at2759"/>
<proteinExistence type="predicted"/>
<dbReference type="EMBL" id="MU150254">
    <property type="protein sequence ID" value="KAF9464476.1"/>
    <property type="molecule type" value="Genomic_DNA"/>
</dbReference>
<dbReference type="AlphaFoldDB" id="A0A9P5YAU0"/>
<evidence type="ECO:0000313" key="3">
    <source>
        <dbReference type="Proteomes" id="UP000807353"/>
    </source>
</evidence>
<keyword evidence="3" id="KW-1185">Reference proteome</keyword>
<feature type="region of interest" description="Disordered" evidence="1">
    <location>
        <begin position="312"/>
        <end position="347"/>
    </location>
</feature>
<comment type="caution">
    <text evidence="2">The sequence shown here is derived from an EMBL/GenBank/DDBJ whole genome shotgun (WGS) entry which is preliminary data.</text>
</comment>
<dbReference type="Proteomes" id="UP000807353">
    <property type="component" value="Unassembled WGS sequence"/>
</dbReference>
<feature type="compositionally biased region" description="Polar residues" evidence="1">
    <location>
        <begin position="85"/>
        <end position="98"/>
    </location>
</feature>
<organism evidence="2 3">
    <name type="scientific">Collybia nuda</name>
    <dbReference type="NCBI Taxonomy" id="64659"/>
    <lineage>
        <taxon>Eukaryota</taxon>
        <taxon>Fungi</taxon>
        <taxon>Dikarya</taxon>
        <taxon>Basidiomycota</taxon>
        <taxon>Agaricomycotina</taxon>
        <taxon>Agaricomycetes</taxon>
        <taxon>Agaricomycetidae</taxon>
        <taxon>Agaricales</taxon>
        <taxon>Tricholomatineae</taxon>
        <taxon>Clitocybaceae</taxon>
        <taxon>Collybia</taxon>
    </lineage>
</organism>
<protein>
    <submittedName>
        <fullName evidence="2">Uncharacterized protein</fullName>
    </submittedName>
</protein>
<sequence length="378" mass="42119">MDHIKIPLPRFLKLFTDNEVPMPKAMAIASKIYKDYNSPATLGLLNEVRLVAAGVNNKEERRLIMAALRQSGHVSKGPPRKKIKNTSGKPYPSESTIPEPTGKRKRQDDINELLPNGPIDEAARYGNHVFDEILDEQILMTKSTVVNRAPLMTAWATVVAERIGFKREEALSIASAYTEMNAVTKGVSLGIHKHGEERNMEATKGGSQSYVELMGRRPLYRNQVDQWRALSSGSPIQPSIAFSYISRAFRQTTPHVIGSLRLLAASFTVDEINSKAWSLYANFRPVVDEWGRRSEVKCSTILGLRKTHTSSTTGSYGFIQSEKSGPLVSEPATSTSRAEREPQPKYPKSLTLEEYEAILDQDFAYDELDFTALSQGTI</sequence>
<evidence type="ECO:0000313" key="2">
    <source>
        <dbReference type="EMBL" id="KAF9464476.1"/>
    </source>
</evidence>
<reference evidence="2" key="1">
    <citation type="submission" date="2020-11" db="EMBL/GenBank/DDBJ databases">
        <authorList>
            <consortium name="DOE Joint Genome Institute"/>
            <person name="Ahrendt S."/>
            <person name="Riley R."/>
            <person name="Andreopoulos W."/>
            <person name="Labutti K."/>
            <person name="Pangilinan J."/>
            <person name="Ruiz-Duenas F.J."/>
            <person name="Barrasa J.M."/>
            <person name="Sanchez-Garcia M."/>
            <person name="Camarero S."/>
            <person name="Miyauchi S."/>
            <person name="Serrano A."/>
            <person name="Linde D."/>
            <person name="Babiker R."/>
            <person name="Drula E."/>
            <person name="Ayuso-Fernandez I."/>
            <person name="Pacheco R."/>
            <person name="Padilla G."/>
            <person name="Ferreira P."/>
            <person name="Barriuso J."/>
            <person name="Kellner H."/>
            <person name="Castanera R."/>
            <person name="Alfaro M."/>
            <person name="Ramirez L."/>
            <person name="Pisabarro A.G."/>
            <person name="Kuo A."/>
            <person name="Tritt A."/>
            <person name="Lipzen A."/>
            <person name="He G."/>
            <person name="Yan M."/>
            <person name="Ng V."/>
            <person name="Cullen D."/>
            <person name="Martin F."/>
            <person name="Rosso M.-N."/>
            <person name="Henrissat B."/>
            <person name="Hibbett D."/>
            <person name="Martinez A.T."/>
            <person name="Grigoriev I.V."/>
        </authorList>
    </citation>
    <scope>NUCLEOTIDE SEQUENCE</scope>
    <source>
        <strain evidence="2">CBS 247.69</strain>
    </source>
</reference>
<gene>
    <name evidence="2" type="ORF">BDZ94DRAFT_1162134</name>
</gene>
<evidence type="ECO:0000256" key="1">
    <source>
        <dbReference type="SAM" id="MobiDB-lite"/>
    </source>
</evidence>
<accession>A0A9P5YAU0</accession>
<name>A0A9P5YAU0_9AGAR</name>